<feature type="compositionally biased region" description="Polar residues" evidence="1">
    <location>
        <begin position="21"/>
        <end position="38"/>
    </location>
</feature>
<evidence type="ECO:0000256" key="2">
    <source>
        <dbReference type="SAM" id="SignalP"/>
    </source>
</evidence>
<proteinExistence type="predicted"/>
<protein>
    <submittedName>
        <fullName evidence="3">Uncharacterized protein</fullName>
    </submittedName>
</protein>
<dbReference type="EMBL" id="CAADRP010000001">
    <property type="protein sequence ID" value="VFU20664.1"/>
    <property type="molecule type" value="Genomic_DNA"/>
</dbReference>
<feature type="region of interest" description="Disordered" evidence="1">
    <location>
        <begin position="21"/>
        <end position="53"/>
    </location>
</feature>
<sequence>MKMLRLRSLSLILVQRQTAASSSSNPLSTGQQTFSTGFPNPICTSPPSTSTQAPSFNELIGQVGWVVGGGLATGVLPPPPPPPEPGGGVITGGYVTGGAITGGAITGGVITGVLPVAMVVSWKVCGLHDVVDASRLVVLGEEQQGGLGGLEGEEQQGGLEDAGVMVDAGECKECKHKWVARILL</sequence>
<feature type="chain" id="PRO_5027077116" evidence="2">
    <location>
        <begin position="21"/>
        <end position="184"/>
    </location>
</feature>
<evidence type="ECO:0000313" key="3">
    <source>
        <dbReference type="EMBL" id="VFU20664.1"/>
    </source>
</evidence>
<accession>A0A6N2K0V0</accession>
<dbReference type="AlphaFoldDB" id="A0A6N2K0V0"/>
<organism evidence="3">
    <name type="scientific">Salix viminalis</name>
    <name type="common">Common osier</name>
    <name type="synonym">Basket willow</name>
    <dbReference type="NCBI Taxonomy" id="40686"/>
    <lineage>
        <taxon>Eukaryota</taxon>
        <taxon>Viridiplantae</taxon>
        <taxon>Streptophyta</taxon>
        <taxon>Embryophyta</taxon>
        <taxon>Tracheophyta</taxon>
        <taxon>Spermatophyta</taxon>
        <taxon>Magnoliopsida</taxon>
        <taxon>eudicotyledons</taxon>
        <taxon>Gunneridae</taxon>
        <taxon>Pentapetalae</taxon>
        <taxon>rosids</taxon>
        <taxon>fabids</taxon>
        <taxon>Malpighiales</taxon>
        <taxon>Salicaceae</taxon>
        <taxon>Saliceae</taxon>
        <taxon>Salix</taxon>
    </lineage>
</organism>
<reference evidence="3" key="1">
    <citation type="submission" date="2019-03" db="EMBL/GenBank/DDBJ databases">
        <authorList>
            <person name="Mank J."/>
            <person name="Almeida P."/>
        </authorList>
    </citation>
    <scope>NUCLEOTIDE SEQUENCE</scope>
    <source>
        <strain evidence="3">78183</strain>
    </source>
</reference>
<evidence type="ECO:0000256" key="1">
    <source>
        <dbReference type="SAM" id="MobiDB-lite"/>
    </source>
</evidence>
<name>A0A6N2K0V0_SALVM</name>
<keyword evidence="2" id="KW-0732">Signal</keyword>
<feature type="signal peptide" evidence="2">
    <location>
        <begin position="1"/>
        <end position="20"/>
    </location>
</feature>
<gene>
    <name evidence="3" type="ORF">SVIM_LOCUS7410</name>
</gene>